<feature type="domain" description="Alginate export" evidence="2">
    <location>
        <begin position="28"/>
        <end position="158"/>
    </location>
</feature>
<accession>A0A934PKB3</accession>
<dbReference type="Proteomes" id="UP000609172">
    <property type="component" value="Unassembled WGS sequence"/>
</dbReference>
<feature type="signal peptide" evidence="1">
    <location>
        <begin position="1"/>
        <end position="20"/>
    </location>
</feature>
<comment type="caution">
    <text evidence="3">The sequence shown here is derived from an EMBL/GenBank/DDBJ whole genome shotgun (WGS) entry which is preliminary data.</text>
</comment>
<evidence type="ECO:0000313" key="4">
    <source>
        <dbReference type="Proteomes" id="UP000609172"/>
    </source>
</evidence>
<dbReference type="AlphaFoldDB" id="A0A934PKB3"/>
<evidence type="ECO:0000259" key="2">
    <source>
        <dbReference type="Pfam" id="PF13372"/>
    </source>
</evidence>
<name>A0A934PKB3_9FLAO</name>
<organism evidence="3 4">
    <name type="scientific">Flavobacterium agrisoli</name>
    <dbReference type="NCBI Taxonomy" id="2793066"/>
    <lineage>
        <taxon>Bacteria</taxon>
        <taxon>Pseudomonadati</taxon>
        <taxon>Bacteroidota</taxon>
        <taxon>Flavobacteriia</taxon>
        <taxon>Flavobacteriales</taxon>
        <taxon>Flavobacteriaceae</taxon>
        <taxon>Flavobacterium</taxon>
    </lineage>
</organism>
<proteinExistence type="predicted"/>
<reference evidence="3" key="1">
    <citation type="submission" date="2020-12" db="EMBL/GenBank/DDBJ databases">
        <title>Bacterial novel species Flavobacterium sp. SE-1-e isolated from soil.</title>
        <authorList>
            <person name="Jung H.-Y."/>
        </authorList>
    </citation>
    <scope>NUCLEOTIDE SEQUENCE</scope>
    <source>
        <strain evidence="3">SE-1-e</strain>
    </source>
</reference>
<feature type="chain" id="PRO_5036957937" description="Alginate export domain-containing protein" evidence="1">
    <location>
        <begin position="21"/>
        <end position="411"/>
    </location>
</feature>
<dbReference type="InterPro" id="IPR025388">
    <property type="entry name" value="Alginate_export_dom"/>
</dbReference>
<sequence>MKLTKIALAASLAFQATIFAQESKSPFSLEGEFRPRTELRNNGFSKTALEGSEGYWRTDVRAALGVGYKTETINTYLLFQEVFVFGDRAQTATNGNSNFRVQEAWADLRLTKESSFKIGRQQLSYDDQRILGALDWAQQARTHDVGVLKVNTGGYAIDFGLAFNSDGQDNIYNTAAAFSYKNMVFGHFNKKFGAFNLSVLLLGNEFQDGTDPDGAGPLLASDNKSFLKTGGLHMDYALKVVKLSANAYLQDGYRLNDVEVDNAYLLSLDAAFKLSSVFGASVGTEIISGKESATSMGFFPLYGTNHKFNGTMDRFYVGNYANANGLVDFHAGISANLKHDFTLGLDALYFKEQSLTKDYMGTELDFVVGKKFKGYAIKGGYSQYFEPSRIVNDKSNQNWAWLMLVVKPKFL</sequence>
<gene>
    <name evidence="3" type="ORF">I5M07_07670</name>
</gene>
<evidence type="ECO:0000256" key="1">
    <source>
        <dbReference type="SAM" id="SignalP"/>
    </source>
</evidence>
<keyword evidence="4" id="KW-1185">Reference proteome</keyword>
<evidence type="ECO:0000313" key="3">
    <source>
        <dbReference type="EMBL" id="MBK0369716.1"/>
    </source>
</evidence>
<keyword evidence="1" id="KW-0732">Signal</keyword>
<dbReference type="Pfam" id="PF13372">
    <property type="entry name" value="Alginate_exp"/>
    <property type="match status" value="1"/>
</dbReference>
<dbReference type="RefSeq" id="WP_200105631.1">
    <property type="nucleotide sequence ID" value="NZ_JAEHFV010000002.1"/>
</dbReference>
<protein>
    <recommendedName>
        <fullName evidence="2">Alginate export domain-containing protein</fullName>
    </recommendedName>
</protein>
<dbReference type="EMBL" id="JAEHFV010000002">
    <property type="protein sequence ID" value="MBK0369716.1"/>
    <property type="molecule type" value="Genomic_DNA"/>
</dbReference>